<dbReference type="Proteomes" id="UP000239772">
    <property type="component" value="Unassembled WGS sequence"/>
</dbReference>
<dbReference type="PROSITE" id="PS00211">
    <property type="entry name" value="ABC_TRANSPORTER_1"/>
    <property type="match status" value="1"/>
</dbReference>
<evidence type="ECO:0000313" key="11">
    <source>
        <dbReference type="EMBL" id="PSC03872.1"/>
    </source>
</evidence>
<evidence type="ECO:0000256" key="3">
    <source>
        <dbReference type="ARBA" id="ARBA00022692"/>
    </source>
</evidence>
<dbReference type="Pfam" id="PF00664">
    <property type="entry name" value="ABC_membrane"/>
    <property type="match status" value="1"/>
</dbReference>
<dbReference type="PANTHER" id="PTHR24221:SF647">
    <property type="entry name" value="BLL6336 PROTEIN"/>
    <property type="match status" value="1"/>
</dbReference>
<dbReference type="PROSITE" id="PS50893">
    <property type="entry name" value="ABC_TRANSPORTER_2"/>
    <property type="match status" value="1"/>
</dbReference>
<dbReference type="InterPro" id="IPR017871">
    <property type="entry name" value="ABC_transporter-like_CS"/>
</dbReference>
<feature type="transmembrane region" description="Helical" evidence="8">
    <location>
        <begin position="63"/>
        <end position="80"/>
    </location>
</feature>
<dbReference type="Gene3D" id="1.20.1560.10">
    <property type="entry name" value="ABC transporter type 1, transmembrane domain"/>
    <property type="match status" value="1"/>
</dbReference>
<keyword evidence="5" id="KW-0067">ATP-binding</keyword>
<dbReference type="NCBIfam" id="TIGR01842">
    <property type="entry name" value="type_I_sec_PrtD"/>
    <property type="match status" value="1"/>
</dbReference>
<evidence type="ECO:0000256" key="6">
    <source>
        <dbReference type="ARBA" id="ARBA00022989"/>
    </source>
</evidence>
<keyword evidence="6 8" id="KW-1133">Transmembrane helix</keyword>
<dbReference type="GO" id="GO:0030253">
    <property type="term" value="P:protein secretion by the type I secretion system"/>
    <property type="evidence" value="ECO:0007669"/>
    <property type="project" value="InterPro"/>
</dbReference>
<dbReference type="EMBL" id="PVZS01000019">
    <property type="protein sequence ID" value="PSC03872.1"/>
    <property type="molecule type" value="Genomic_DNA"/>
</dbReference>
<dbReference type="InterPro" id="IPR039421">
    <property type="entry name" value="Type_1_exporter"/>
</dbReference>
<dbReference type="GO" id="GO:0140359">
    <property type="term" value="F:ABC-type transporter activity"/>
    <property type="evidence" value="ECO:0007669"/>
    <property type="project" value="InterPro"/>
</dbReference>
<feature type="domain" description="ABC transmembrane type-1" evidence="10">
    <location>
        <begin position="28"/>
        <end position="304"/>
    </location>
</feature>
<dbReference type="AlphaFoldDB" id="A0A2T1HQG5"/>
<name>A0A2T1HQG5_9HYPH</name>
<dbReference type="GO" id="GO:0016887">
    <property type="term" value="F:ATP hydrolysis activity"/>
    <property type="evidence" value="ECO:0007669"/>
    <property type="project" value="InterPro"/>
</dbReference>
<evidence type="ECO:0000313" key="12">
    <source>
        <dbReference type="Proteomes" id="UP000239772"/>
    </source>
</evidence>
<keyword evidence="12" id="KW-1185">Reference proteome</keyword>
<dbReference type="SUPFAM" id="SSF52540">
    <property type="entry name" value="P-loop containing nucleoside triphosphate hydrolases"/>
    <property type="match status" value="1"/>
</dbReference>
<dbReference type="SUPFAM" id="SSF90123">
    <property type="entry name" value="ABC transporter transmembrane region"/>
    <property type="match status" value="1"/>
</dbReference>
<dbReference type="OrthoDB" id="9808328at2"/>
<dbReference type="InterPro" id="IPR003439">
    <property type="entry name" value="ABC_transporter-like_ATP-bd"/>
</dbReference>
<accession>A0A2T1HQG5</accession>
<dbReference type="InterPro" id="IPR003593">
    <property type="entry name" value="AAA+_ATPase"/>
</dbReference>
<organism evidence="11 12">
    <name type="scientific">Alsobacter soli</name>
    <dbReference type="NCBI Taxonomy" id="2109933"/>
    <lineage>
        <taxon>Bacteria</taxon>
        <taxon>Pseudomonadati</taxon>
        <taxon>Pseudomonadota</taxon>
        <taxon>Alphaproteobacteria</taxon>
        <taxon>Hyphomicrobiales</taxon>
        <taxon>Alsobacteraceae</taxon>
        <taxon>Alsobacter</taxon>
    </lineage>
</organism>
<keyword evidence="3 8" id="KW-0812">Transmembrane</keyword>
<keyword evidence="7 8" id="KW-0472">Membrane</keyword>
<sequence>MRWGAWMDGTGASELGACIKACRRAFCAVGLFTALINVLSLTGSLFMLAVYDYAIPSQSGPTLAGLLVFAATMYAFHGALEAIRTRVVSRIGASVAQTLSGRVFRLAVASPLKNARRDAVQPVRELESIRAFLTGAAPAALLDLPWAPLYLVVCFLFHPLIGFAALGGAVLMMGLTFCSEVLTRAPQRDLVGLSSARQRALEGGVRNAEALASMGMTSAAASRWRTVDDAHLARSVRLSDVAGGLGALAKVARMALQSAVLAIGAALVIRQEASGGVMIASSILSARALAPVDAAIANWKSFVQGRQSWRRLSELLKAEPEDSGAIAFATPSSSLQAQDLVLAPPAGGRPVVQGVSFVLSAGSAVGVIGPSGSGKSSLARGLVGLWRPARGSVRLDGVSLDQWAPDALGRHVGYLPQGVELLEGSVYDNIARLDPKARPEDVIDAARKAGAHEMILRLPDGYRTRIGEFGEGLSAGQRQRVALARALYGDPFLVVLDEPNANLDAEGEAALTRAIEDVRARGGLVVVIAHRAEALAAVDKLLVLNNGVACAFGDKSDVLRQTGVATARERRAALAGQGA</sequence>
<feature type="transmembrane region" description="Helical" evidence="8">
    <location>
        <begin position="149"/>
        <end position="177"/>
    </location>
</feature>
<comment type="similarity">
    <text evidence="2">Belongs to the ABC transporter superfamily.</text>
</comment>
<feature type="domain" description="ABC transporter" evidence="9">
    <location>
        <begin position="335"/>
        <end position="571"/>
    </location>
</feature>
<gene>
    <name evidence="11" type="ORF">SLNSH_16500</name>
</gene>
<dbReference type="PANTHER" id="PTHR24221">
    <property type="entry name" value="ATP-BINDING CASSETTE SUB-FAMILY B"/>
    <property type="match status" value="1"/>
</dbReference>
<protein>
    <submittedName>
        <fullName evidence="11">Type I secretion system permease/ATPase</fullName>
    </submittedName>
</protein>
<dbReference type="Pfam" id="PF00005">
    <property type="entry name" value="ABC_tran"/>
    <property type="match status" value="1"/>
</dbReference>
<evidence type="ECO:0000259" key="10">
    <source>
        <dbReference type="PROSITE" id="PS50929"/>
    </source>
</evidence>
<evidence type="ECO:0000256" key="7">
    <source>
        <dbReference type="ARBA" id="ARBA00023136"/>
    </source>
</evidence>
<keyword evidence="4" id="KW-0547">Nucleotide-binding</keyword>
<evidence type="ECO:0000259" key="9">
    <source>
        <dbReference type="PROSITE" id="PS50893"/>
    </source>
</evidence>
<dbReference type="PROSITE" id="PS50929">
    <property type="entry name" value="ABC_TM1F"/>
    <property type="match status" value="1"/>
</dbReference>
<feature type="transmembrane region" description="Helical" evidence="8">
    <location>
        <begin position="25"/>
        <end position="51"/>
    </location>
</feature>
<dbReference type="GO" id="GO:0005524">
    <property type="term" value="F:ATP binding"/>
    <property type="evidence" value="ECO:0007669"/>
    <property type="project" value="UniProtKB-KW"/>
</dbReference>
<dbReference type="GO" id="GO:0034040">
    <property type="term" value="F:ATPase-coupled lipid transmembrane transporter activity"/>
    <property type="evidence" value="ECO:0007669"/>
    <property type="project" value="TreeGrafter"/>
</dbReference>
<dbReference type="GO" id="GO:0005886">
    <property type="term" value="C:plasma membrane"/>
    <property type="evidence" value="ECO:0007669"/>
    <property type="project" value="UniProtKB-SubCell"/>
</dbReference>
<evidence type="ECO:0000256" key="5">
    <source>
        <dbReference type="ARBA" id="ARBA00022840"/>
    </source>
</evidence>
<reference evidence="12" key="1">
    <citation type="submission" date="2018-03" db="EMBL/GenBank/DDBJ databases">
        <authorList>
            <person name="Sun L."/>
            <person name="Liu H."/>
            <person name="Chen W."/>
            <person name="Huang K."/>
            <person name="Liu W."/>
            <person name="Gao X."/>
        </authorList>
    </citation>
    <scope>NUCLEOTIDE SEQUENCE [LARGE SCALE GENOMIC DNA]</scope>
    <source>
        <strain evidence="12">SH9</strain>
    </source>
</reference>
<dbReference type="InterPro" id="IPR036640">
    <property type="entry name" value="ABC1_TM_sf"/>
</dbReference>
<dbReference type="GO" id="GO:0030256">
    <property type="term" value="C:type I protein secretion system complex"/>
    <property type="evidence" value="ECO:0007669"/>
    <property type="project" value="InterPro"/>
</dbReference>
<dbReference type="Gene3D" id="3.40.50.300">
    <property type="entry name" value="P-loop containing nucleotide triphosphate hydrolases"/>
    <property type="match status" value="1"/>
</dbReference>
<proteinExistence type="inferred from homology"/>
<comment type="caution">
    <text evidence="11">The sequence shown here is derived from an EMBL/GenBank/DDBJ whole genome shotgun (WGS) entry which is preliminary data.</text>
</comment>
<dbReference type="InterPro" id="IPR027417">
    <property type="entry name" value="P-loop_NTPase"/>
</dbReference>
<dbReference type="InterPro" id="IPR010128">
    <property type="entry name" value="ATPase_T1SS_PrtD-like"/>
</dbReference>
<evidence type="ECO:0000256" key="2">
    <source>
        <dbReference type="ARBA" id="ARBA00005417"/>
    </source>
</evidence>
<comment type="subcellular location">
    <subcellularLocation>
        <location evidence="1">Cell membrane</location>
        <topology evidence="1">Multi-pass membrane protein</topology>
    </subcellularLocation>
</comment>
<evidence type="ECO:0000256" key="1">
    <source>
        <dbReference type="ARBA" id="ARBA00004651"/>
    </source>
</evidence>
<dbReference type="InterPro" id="IPR011527">
    <property type="entry name" value="ABC1_TM_dom"/>
</dbReference>
<evidence type="ECO:0000256" key="4">
    <source>
        <dbReference type="ARBA" id="ARBA00022741"/>
    </source>
</evidence>
<dbReference type="SMART" id="SM00382">
    <property type="entry name" value="AAA"/>
    <property type="match status" value="1"/>
</dbReference>
<evidence type="ECO:0000256" key="8">
    <source>
        <dbReference type="SAM" id="Phobius"/>
    </source>
</evidence>